<keyword evidence="4" id="KW-1185">Reference proteome</keyword>
<proteinExistence type="predicted"/>
<dbReference type="Pfam" id="PF00498">
    <property type="entry name" value="FHA"/>
    <property type="match status" value="1"/>
</dbReference>
<dbReference type="RefSeq" id="WP_151971084.1">
    <property type="nucleotide sequence ID" value="NZ_AP019860.1"/>
</dbReference>
<keyword evidence="1" id="KW-1133">Transmembrane helix</keyword>
<organism evidence="3 4">
    <name type="scientific">Uabimicrobium amorphum</name>
    <dbReference type="NCBI Taxonomy" id="2596890"/>
    <lineage>
        <taxon>Bacteria</taxon>
        <taxon>Pseudomonadati</taxon>
        <taxon>Planctomycetota</taxon>
        <taxon>Candidatus Uabimicrobiia</taxon>
        <taxon>Candidatus Uabimicrobiales</taxon>
        <taxon>Candidatus Uabimicrobiaceae</taxon>
        <taxon>Candidatus Uabimicrobium</taxon>
    </lineage>
</organism>
<reference evidence="3 4" key="1">
    <citation type="submission" date="2019-08" db="EMBL/GenBank/DDBJ databases">
        <title>Complete genome sequence of Candidatus Uab amorphum.</title>
        <authorList>
            <person name="Shiratori T."/>
            <person name="Suzuki S."/>
            <person name="Kakizawa Y."/>
            <person name="Ishida K."/>
        </authorList>
    </citation>
    <scope>NUCLEOTIDE SEQUENCE [LARGE SCALE GENOMIC DNA]</scope>
    <source>
        <strain evidence="3 4">SRT547</strain>
    </source>
</reference>
<dbReference type="OrthoDB" id="277679at2"/>
<evidence type="ECO:0000256" key="1">
    <source>
        <dbReference type="SAM" id="Phobius"/>
    </source>
</evidence>
<sequence length="161" mass="18463">MNNVYLVYHNAGKEYLLKETEDNIIGRGIEGESPIAAIVLPHPSISRQHANIKFCKETKRWLFHNLSRNPSQVSGKSISEKKELKHGDQINIGPFSFSFFEKSLALDDTMELPMMKPPREGSFASNWEDNEKTPLGSTIEAVVMVFFILLSLFIFFYCFVW</sequence>
<dbReference type="Gene3D" id="2.60.200.20">
    <property type="match status" value="1"/>
</dbReference>
<protein>
    <recommendedName>
        <fullName evidence="2">FHA domain-containing protein</fullName>
    </recommendedName>
</protein>
<gene>
    <name evidence="3" type="ORF">UABAM_05453</name>
</gene>
<name>A0A5S9ITS8_UABAM</name>
<keyword evidence="1" id="KW-0472">Membrane</keyword>
<dbReference type="KEGG" id="uam:UABAM_05453"/>
<feature type="domain" description="FHA" evidence="2">
    <location>
        <begin position="23"/>
        <end position="78"/>
    </location>
</feature>
<dbReference type="InterPro" id="IPR008984">
    <property type="entry name" value="SMAD_FHA_dom_sf"/>
</dbReference>
<feature type="transmembrane region" description="Helical" evidence="1">
    <location>
        <begin position="141"/>
        <end position="160"/>
    </location>
</feature>
<dbReference type="AlphaFoldDB" id="A0A5S9ITS8"/>
<dbReference type="SMART" id="SM00240">
    <property type="entry name" value="FHA"/>
    <property type="match status" value="1"/>
</dbReference>
<dbReference type="PROSITE" id="PS50006">
    <property type="entry name" value="FHA_DOMAIN"/>
    <property type="match status" value="1"/>
</dbReference>
<evidence type="ECO:0000313" key="4">
    <source>
        <dbReference type="Proteomes" id="UP000326354"/>
    </source>
</evidence>
<accession>A0A5S9ITS8</accession>
<dbReference type="InterPro" id="IPR000253">
    <property type="entry name" value="FHA_dom"/>
</dbReference>
<dbReference type="Proteomes" id="UP000326354">
    <property type="component" value="Chromosome"/>
</dbReference>
<evidence type="ECO:0000313" key="3">
    <source>
        <dbReference type="EMBL" id="BBM87050.1"/>
    </source>
</evidence>
<evidence type="ECO:0000259" key="2">
    <source>
        <dbReference type="PROSITE" id="PS50006"/>
    </source>
</evidence>
<keyword evidence="1" id="KW-0812">Transmembrane</keyword>
<dbReference type="EMBL" id="AP019860">
    <property type="protein sequence ID" value="BBM87050.1"/>
    <property type="molecule type" value="Genomic_DNA"/>
</dbReference>
<dbReference type="CDD" id="cd00060">
    <property type="entry name" value="FHA"/>
    <property type="match status" value="1"/>
</dbReference>
<dbReference type="SUPFAM" id="SSF49879">
    <property type="entry name" value="SMAD/FHA domain"/>
    <property type="match status" value="1"/>
</dbReference>